<evidence type="ECO:0000259" key="13">
    <source>
        <dbReference type="Pfam" id="PF06333"/>
    </source>
</evidence>
<keyword evidence="7 10" id="KW-0804">Transcription</keyword>
<protein>
    <recommendedName>
        <fullName evidence="3 10">Mediator of RNA polymerase II transcription subunit 13</fullName>
    </recommendedName>
    <alternativeName>
        <fullName evidence="9 10">Mediator complex subunit 13</fullName>
    </alternativeName>
</protein>
<feature type="compositionally biased region" description="Acidic residues" evidence="11">
    <location>
        <begin position="826"/>
        <end position="849"/>
    </location>
</feature>
<reference evidence="15" key="1">
    <citation type="submission" date="2020-11" db="EMBL/GenBank/DDBJ databases">
        <authorList>
            <consortium name="DOE Joint Genome Institute"/>
            <person name="Ahrendt S."/>
            <person name="Riley R."/>
            <person name="Andreopoulos W."/>
            <person name="Labutti K."/>
            <person name="Pangilinan J."/>
            <person name="Ruiz-Duenas F.J."/>
            <person name="Barrasa J.M."/>
            <person name="Sanchez-Garcia M."/>
            <person name="Camarero S."/>
            <person name="Miyauchi S."/>
            <person name="Serrano A."/>
            <person name="Linde D."/>
            <person name="Babiker R."/>
            <person name="Drula E."/>
            <person name="Ayuso-Fernandez I."/>
            <person name="Pacheco R."/>
            <person name="Padilla G."/>
            <person name="Ferreira P."/>
            <person name="Barriuso J."/>
            <person name="Kellner H."/>
            <person name="Castanera R."/>
            <person name="Alfaro M."/>
            <person name="Ramirez L."/>
            <person name="Pisabarro A.G."/>
            <person name="Kuo A."/>
            <person name="Tritt A."/>
            <person name="Lipzen A."/>
            <person name="He G."/>
            <person name="Yan M."/>
            <person name="Ng V."/>
            <person name="Cullen D."/>
            <person name="Martin F."/>
            <person name="Rosso M.-N."/>
            <person name="Henrissat B."/>
            <person name="Hibbett D."/>
            <person name="Martinez A.T."/>
            <person name="Grigoriev I.V."/>
        </authorList>
    </citation>
    <scope>NUCLEOTIDE SEQUENCE</scope>
    <source>
        <strain evidence="15">MF-IS2</strain>
    </source>
</reference>
<dbReference type="OrthoDB" id="103819at2759"/>
<dbReference type="GO" id="GO:0003713">
    <property type="term" value="F:transcription coactivator activity"/>
    <property type="evidence" value="ECO:0007669"/>
    <property type="project" value="TreeGrafter"/>
</dbReference>
<dbReference type="InterPro" id="IPR021643">
    <property type="entry name" value="Mediator_Med13_N"/>
</dbReference>
<keyword evidence="4 10" id="KW-0678">Repressor</keyword>
<accession>A0A9P5XCD5</accession>
<organism evidence="15 16">
    <name type="scientific">Macrolepiota fuliginosa MF-IS2</name>
    <dbReference type="NCBI Taxonomy" id="1400762"/>
    <lineage>
        <taxon>Eukaryota</taxon>
        <taxon>Fungi</taxon>
        <taxon>Dikarya</taxon>
        <taxon>Basidiomycota</taxon>
        <taxon>Agaricomycotina</taxon>
        <taxon>Agaricomycetes</taxon>
        <taxon>Agaricomycetidae</taxon>
        <taxon>Agaricales</taxon>
        <taxon>Agaricineae</taxon>
        <taxon>Agaricaceae</taxon>
        <taxon>Macrolepiota</taxon>
    </lineage>
</organism>
<comment type="subcellular location">
    <subcellularLocation>
        <location evidence="1 10">Nucleus</location>
    </subcellularLocation>
</comment>
<sequence length="1643" mass="176601">MFSSLLGISSTILAANISVPATAAVATLSFIPDNSAPSPPDLLDNVRRSLSTSTAFLDVILPSVQLGHRPVLYVFSIVPADLLDTTLAAMGALRFDGLVAPDPASHFRFEKIYEQPQNIISHFLGAVRTRLIDNIVASNTGVQRCKDGFLISHHQQTAGTDWGTGWEYKALSRPLVFCHIQLQPTTSIILIRPTLLPTPYLPLHSSLPLLPRSPILLLPHATPAYFLTTYSGPTSALARQFTESLQGHGQPPLDSSFIIGWISVENRQGEDKGITFIYPTRLCLAFVPALNRPLLDYTPDLPGPLQPSPKLYSATTPLSECPPAYPHRPSLLGSPSAELQAFRMLTLSKSKNIHTIAAQVSSYVDHVAKDRERERERLKREREGGSAHSPSLLPRTTPSMPAATIPPAPAMVPPLSVHTPTPSQITIPSQNFYPSPPQADATVAPIPGNTSPVLPVASQPRVTPTPPTAPIASHPPPLTSSSSSSSYDPFGYLGMSGVDMSMDFGMDMGMNFGMSMEMNLSGNSNSNSGSTAGRSGYNDDSARRMGLGGSSGMDFEDFTDDDFNFFDQPSTQAPVPPPLQQPPASAVTPISNSQQVTSPPLLGGIHLSGPGPPHPTPHSHPTPASHGPWSSNFPEGFTPRSVEHMDSTIPPDLVPPSSDSTPSDGADRGPLTPNVHLEHDAQPHMPHTVVDEPRKIFGPIPFAKYHRVADGKYGPAGKFGLPSPPPDEPEIPPPATTFTRSQSPLARRLLFGRGENVSSANWRTQYNAITDPRVGVMRKLIGVKRRHSTQGGRTGKDVRKSLWTTEHEEWKVYRPSATTDGKEFDCEPSEDEVSQSEDDFSEEEEEEETPATSRPSTPPPSYLPLGPTLLHTQFHHTHLLPLSKPLRPPGSSISGPGVQGGIAATPMPVANVPTPVSPAAGLGLTAEKWKALEVVVNVLAKEAVENVVWRDTWTAGNTFGSLGKRTCTEGKKLTEVWVSDVRFVARILGNLEGVQGGLSIAGVFGQGSVTMTPMPQGPNSESQTLQVMNTPKISVGKGDTIINILPPALRFWEKLGLGPKGGDKDGTVYVLFADDGEQHRQGEVAGWLSGVCNAYETKHLGKLRPGTGAYCVKDGLVPLRFDLSFRKLFATFAMSLSSVPTPVLLFLVVPITFMSLCSPIFRQILSSMQKALRSLPENRVVVQLIPEHTINYMENDPANANQLEAFCVNLYNRILVPVDRPLARAFSPDFLPAPIKAYLQKPLFTLARPAYNKVAYTRSVHTSLDVLDRYTLLHVGYRISACGKWVMAACVDQRGEAWDQAVWLLRNDHLDPDSEASVGGISSTPISVGGGGHEEAFVVRKVWEVVVGFARKADVEWRIVISKLGTMEQAELTAWSSFLPAVLPTSGLGSVHVSLICADPDSNWMFTKLDTSSPPQQSSSSKSSSNKHVVFSDISSTTYALFPSVTLPVAVPPTHSDLGLSLPYVADPSSVASGLCDGDPESVATSPASTTITASTATAIPISPSLPTTASLYGSMPHPIGLLPQSTTCLIRVPCSSPLTSISTLHIHLLSTHCHPPWLVKKSATLDPGTVHADVTKNFYELSVLAQSRWKMAAPSTGTTGHGSWNVGGDSRAGVNPILPLHLAMVEIMSRVTDGADSVEIDS</sequence>
<evidence type="ECO:0000256" key="7">
    <source>
        <dbReference type="ARBA" id="ARBA00023163"/>
    </source>
</evidence>
<evidence type="ECO:0000256" key="11">
    <source>
        <dbReference type="SAM" id="MobiDB-lite"/>
    </source>
</evidence>
<comment type="similarity">
    <text evidence="2 10">Belongs to the Mediator complex subunit 13 family.</text>
</comment>
<evidence type="ECO:0000313" key="15">
    <source>
        <dbReference type="EMBL" id="KAF9446731.1"/>
    </source>
</evidence>
<evidence type="ECO:0000256" key="6">
    <source>
        <dbReference type="ARBA" id="ARBA00023159"/>
    </source>
</evidence>
<dbReference type="EMBL" id="MU151231">
    <property type="protein sequence ID" value="KAF9446731.1"/>
    <property type="molecule type" value="Genomic_DNA"/>
</dbReference>
<evidence type="ECO:0000256" key="12">
    <source>
        <dbReference type="SAM" id="SignalP"/>
    </source>
</evidence>
<feature type="compositionally biased region" description="Low complexity" evidence="11">
    <location>
        <begin position="522"/>
        <end position="536"/>
    </location>
</feature>
<evidence type="ECO:0000256" key="9">
    <source>
        <dbReference type="ARBA" id="ARBA00032008"/>
    </source>
</evidence>
<feature type="chain" id="PRO_5040294067" description="Mediator of RNA polymerase II transcription subunit 13" evidence="12">
    <location>
        <begin position="25"/>
        <end position="1643"/>
    </location>
</feature>
<evidence type="ECO:0000256" key="10">
    <source>
        <dbReference type="RuleBase" id="RU364134"/>
    </source>
</evidence>
<dbReference type="InterPro" id="IPR051139">
    <property type="entry name" value="Mediator_complx_sub13"/>
</dbReference>
<keyword evidence="5 10" id="KW-0805">Transcription regulation</keyword>
<feature type="domain" description="Mediator complex subunit Med13 N-terminal" evidence="14">
    <location>
        <begin position="114"/>
        <end position="286"/>
    </location>
</feature>
<dbReference type="Pfam" id="PF06333">
    <property type="entry name" value="Med13_C"/>
    <property type="match status" value="1"/>
</dbReference>
<evidence type="ECO:0000256" key="5">
    <source>
        <dbReference type="ARBA" id="ARBA00023015"/>
    </source>
</evidence>
<dbReference type="PANTHER" id="PTHR48249">
    <property type="entry name" value="MEDIATOR OF RNA POLYMERASE II TRANSCRIPTION SUBUNIT 13"/>
    <property type="match status" value="1"/>
</dbReference>
<dbReference type="GO" id="GO:0016592">
    <property type="term" value="C:mediator complex"/>
    <property type="evidence" value="ECO:0007669"/>
    <property type="project" value="InterPro"/>
</dbReference>
<evidence type="ECO:0000256" key="4">
    <source>
        <dbReference type="ARBA" id="ARBA00022491"/>
    </source>
</evidence>
<feature type="region of interest" description="Disordered" evidence="11">
    <location>
        <begin position="880"/>
        <end position="900"/>
    </location>
</feature>
<comment type="caution">
    <text evidence="15">The sequence shown here is derived from an EMBL/GenBank/DDBJ whole genome shotgun (WGS) entry which is preliminary data.</text>
</comment>
<feature type="region of interest" description="Disordered" evidence="11">
    <location>
        <begin position="522"/>
        <end position="692"/>
    </location>
</feature>
<dbReference type="Pfam" id="PF11597">
    <property type="entry name" value="Med13_N"/>
    <property type="match status" value="1"/>
</dbReference>
<feature type="compositionally biased region" description="Acidic residues" evidence="11">
    <location>
        <begin position="554"/>
        <end position="564"/>
    </location>
</feature>
<feature type="region of interest" description="Disordered" evidence="11">
    <location>
        <begin position="367"/>
        <end position="485"/>
    </location>
</feature>
<dbReference type="InterPro" id="IPR009401">
    <property type="entry name" value="Med13_C"/>
</dbReference>
<dbReference type="PANTHER" id="PTHR48249:SF3">
    <property type="entry name" value="MEDIATOR OF RNA POLYMERASE II TRANSCRIPTION SUBUNIT 13"/>
    <property type="match status" value="1"/>
</dbReference>
<feature type="compositionally biased region" description="Polar residues" evidence="11">
    <location>
        <begin position="418"/>
        <end position="433"/>
    </location>
</feature>
<feature type="compositionally biased region" description="Polar residues" evidence="11">
    <location>
        <begin position="588"/>
        <end position="598"/>
    </location>
</feature>
<evidence type="ECO:0000259" key="14">
    <source>
        <dbReference type="Pfam" id="PF11597"/>
    </source>
</evidence>
<comment type="function">
    <text evidence="10">Component of the SRB8-11 complex. The SRB8-11 complex is a regulatory module of the Mediator complex which is itself involved in regulation of basal and activated RNA polymerase II-dependent transcription. The SRB8-11 complex may be involved in the transcriptional repression of a subset of genes regulated by Mediator. It may inhibit the association of the Mediator complex with RNA polymerase II to form the holoenzyme complex.</text>
</comment>
<evidence type="ECO:0000256" key="8">
    <source>
        <dbReference type="ARBA" id="ARBA00023242"/>
    </source>
</evidence>
<gene>
    <name evidence="15" type="ORF">P691DRAFT_761374</name>
</gene>
<keyword evidence="8 10" id="KW-0539">Nucleus</keyword>
<proteinExistence type="inferred from homology"/>
<evidence type="ECO:0000256" key="3">
    <source>
        <dbReference type="ARBA" id="ARBA00019618"/>
    </source>
</evidence>
<evidence type="ECO:0000256" key="1">
    <source>
        <dbReference type="ARBA" id="ARBA00004123"/>
    </source>
</evidence>
<keyword evidence="12" id="KW-0732">Signal</keyword>
<feature type="compositionally biased region" description="Basic and acidic residues" evidence="11">
    <location>
        <begin position="367"/>
        <end position="385"/>
    </location>
</feature>
<keyword evidence="6 10" id="KW-0010">Activator</keyword>
<feature type="signal peptide" evidence="12">
    <location>
        <begin position="1"/>
        <end position="24"/>
    </location>
</feature>
<dbReference type="GO" id="GO:0045944">
    <property type="term" value="P:positive regulation of transcription by RNA polymerase II"/>
    <property type="evidence" value="ECO:0007669"/>
    <property type="project" value="TreeGrafter"/>
</dbReference>
<comment type="subunit">
    <text evidence="10">Component of the SRB8-11 complex, which itself associates with the Mediator complex.</text>
</comment>
<feature type="compositionally biased region" description="Pro residues" evidence="11">
    <location>
        <begin position="610"/>
        <end position="620"/>
    </location>
</feature>
<dbReference type="Proteomes" id="UP000807342">
    <property type="component" value="Unassembled WGS sequence"/>
</dbReference>
<feature type="domain" description="Mediator complex subunit Med13 C-terminal" evidence="13">
    <location>
        <begin position="1241"/>
        <end position="1591"/>
    </location>
</feature>
<feature type="compositionally biased region" description="Pro residues" evidence="11">
    <location>
        <begin position="463"/>
        <end position="478"/>
    </location>
</feature>
<feature type="region of interest" description="Disordered" evidence="11">
    <location>
        <begin position="814"/>
        <end position="868"/>
    </location>
</feature>
<keyword evidence="16" id="KW-1185">Reference proteome</keyword>
<evidence type="ECO:0000313" key="16">
    <source>
        <dbReference type="Proteomes" id="UP000807342"/>
    </source>
</evidence>
<name>A0A9P5XCD5_9AGAR</name>
<evidence type="ECO:0000256" key="2">
    <source>
        <dbReference type="ARBA" id="ARBA00009354"/>
    </source>
</evidence>